<evidence type="ECO:0000256" key="4">
    <source>
        <dbReference type="SAM" id="MobiDB-lite"/>
    </source>
</evidence>
<dbReference type="EMBL" id="KM258880">
    <property type="protein sequence ID" value="AIQ80612.1"/>
    <property type="molecule type" value="Genomic_DNA"/>
</dbReference>
<dbReference type="Proteomes" id="UP000170085">
    <property type="component" value="Segment"/>
</dbReference>
<organismHost>
    <name type="scientific">Bos taurus</name>
    <name type="common">Bovine</name>
    <dbReference type="NCBI Taxonomy" id="9913"/>
</organismHost>
<evidence type="ECO:0000256" key="1">
    <source>
        <dbReference type="ARBA" id="ARBA00022612"/>
    </source>
</evidence>
<dbReference type="Pfam" id="PF01366">
    <property type="entry name" value="PRTP"/>
    <property type="match status" value="1"/>
</dbReference>
<keyword evidence="1" id="KW-1188">Viral release from host cell</keyword>
<keyword evidence="3" id="KW-0231">Viral genome packaging</keyword>
<evidence type="ECO:0000256" key="2">
    <source>
        <dbReference type="ARBA" id="ARBA00022921"/>
    </source>
</evidence>
<feature type="compositionally biased region" description="Gly residues" evidence="4">
    <location>
        <begin position="496"/>
        <end position="521"/>
    </location>
</feature>
<proteinExistence type="inferred from homology"/>
<organism evidence="5 6">
    <name type="scientific">Bovine herpesvirus 1.2 (strain K22)</name>
    <name type="common">BoHV-1</name>
    <name type="synonym">Infectious bovine rhinotracheitis virus</name>
    <dbReference type="NCBI Taxonomy" id="31519"/>
    <lineage>
        <taxon>Viruses</taxon>
        <taxon>Duplodnaviria</taxon>
        <taxon>Heunggongvirae</taxon>
        <taxon>Peploviricota</taxon>
        <taxon>Herviviricetes</taxon>
        <taxon>Herpesvirales</taxon>
        <taxon>Orthoherpesviridae</taxon>
        <taxon>Alphaherpesvirinae</taxon>
        <taxon>Varicellovirus</taxon>
        <taxon>Varicellovirus bovinealpha1</taxon>
    </lineage>
</organism>
<feature type="compositionally biased region" description="Acidic residues" evidence="4">
    <location>
        <begin position="485"/>
        <end position="495"/>
    </location>
</feature>
<dbReference type="InterPro" id="IPR000501">
    <property type="entry name" value="UL28/UL56"/>
</dbReference>
<protein>
    <submittedName>
        <fullName evidence="5">DNA packaging terminase subunit 2</fullName>
    </submittedName>
</protein>
<feature type="region of interest" description="Disordered" evidence="4">
    <location>
        <begin position="1"/>
        <end position="20"/>
    </location>
</feature>
<sequence>MAEPTAAAAARSGLGSEPGLALGPDAEPGSAFGGAAARQRLLAILGQVQTYNFQLALLGRCDPAVARRHLDAVKLNALMVRWLRRRLGGALRAQARVRLTPLTYALDLALDHAAAESDALLAAAGTASAPAEFFARTMGLEGACRFHRRARLALYGGETIDIEIQFLHDVENFLKQLNFAHLLASTDAALAALGDVDAFLRATVAGGGVAPPELHDFAQPCLVCFEELCVTANQGESVGRRLALCACDHVTRQLRVRTELCSVGQYLPHVQGVSRARLAAAAAALAALAAPTAAGAGGPPVLAAAPPGGDGDGGSVREAAASVLDAHHVFRPAPRWLYAVSELQFWMSSSARGEAAASAVAAFAGNLEALAAREAQHRLQVAAAEMALFGRSPEHFDRALADKLAQLDGVDCLLVGSAAVAPDERLEALIRACYDHHMSASLIRRLTRPDQRNEDALRELLRRAAAGEAGAAAVGLGGPGRDEGGGDEPEEEGGTDNDGGAGAGVGGGGAGPSGGADGGGGAEDDGPAGWAALAARARADADVRRQRYAERLSKRSMDSLGRCIRDQRRELEKTLRVSVYGDVLLNVYVAVHNGFCARRAFRAALASAGTVVDNRASDATFDAHRFMKEALLRHAVDPATWPALTHQFFDLVNGPLFDGSAHNFAQPPNTALYFSVENVGLLPHLKEELAAFMLAAAGGGWAVSDFQQFFCFASARARGVTAAQRLAWQYIRELVLARAVFASVFHCGRVPLLRADRTAPGPDGRQSCPSGVYLTYEESWPLAAVLNAPRAPETVGEDSVVIYDRDVFSLLYAVLQRLAPAGRAPR</sequence>
<evidence type="ECO:0000256" key="3">
    <source>
        <dbReference type="ARBA" id="ARBA00023219"/>
    </source>
</evidence>
<keyword evidence="2" id="KW-0426">Late protein</keyword>
<feature type="region of interest" description="Disordered" evidence="4">
    <location>
        <begin position="471"/>
        <end position="527"/>
    </location>
</feature>
<dbReference type="GO" id="GO:0019073">
    <property type="term" value="P:viral DNA genome packaging"/>
    <property type="evidence" value="ECO:0007669"/>
    <property type="project" value="InterPro"/>
</dbReference>
<name>A0A089PGH8_BHV1K</name>
<accession>A0A089PGH8</accession>
<evidence type="ECO:0000313" key="6">
    <source>
        <dbReference type="Proteomes" id="UP000170085"/>
    </source>
</evidence>
<gene>
    <name evidence="5" type="primary">UL28</name>
</gene>
<dbReference type="HAMAP" id="MF_04014">
    <property type="entry name" value="HSV_TRM1"/>
    <property type="match status" value="1"/>
</dbReference>
<evidence type="ECO:0000313" key="5">
    <source>
        <dbReference type="EMBL" id="AIQ80612.1"/>
    </source>
</evidence>
<reference evidence="5 6" key="1">
    <citation type="submission" date="2014-07" db="EMBL/GenBank/DDBJ databases">
        <title>Bovine herpesvirus type 1.2b (BoHV-1.2b): Four Complete Genome Sequences of BoHV-1.2b Genital and Respiratory Isolates and Comparative Analysis with BoHV-1.1.</title>
        <authorList>
            <person name="d'Offay J.M."/>
            <person name="Fulton R.W."/>
            <person name="Eberle R."/>
            <person name="Kirkland P.D."/>
        </authorList>
    </citation>
    <scope>NUCLEOTIDE SEQUENCE [LARGE SCALE GENOMIC DNA]</scope>
    <source>
        <strain evidence="5">K22</strain>
    </source>
</reference>